<feature type="compositionally biased region" description="Basic and acidic residues" evidence="6">
    <location>
        <begin position="345"/>
        <end position="364"/>
    </location>
</feature>
<keyword evidence="2 7" id="KW-0812">Transmembrane</keyword>
<organism evidence="9 10">
    <name type="scientific">Trichoderma aggressivum f. europaeum</name>
    <dbReference type="NCBI Taxonomy" id="173218"/>
    <lineage>
        <taxon>Eukaryota</taxon>
        <taxon>Fungi</taxon>
        <taxon>Dikarya</taxon>
        <taxon>Ascomycota</taxon>
        <taxon>Pezizomycotina</taxon>
        <taxon>Sordariomycetes</taxon>
        <taxon>Hypocreomycetidae</taxon>
        <taxon>Hypocreales</taxon>
        <taxon>Hypocreaceae</taxon>
        <taxon>Trichoderma</taxon>
    </lineage>
</organism>
<feature type="transmembrane region" description="Helical" evidence="7">
    <location>
        <begin position="95"/>
        <end position="121"/>
    </location>
</feature>
<reference evidence="9" key="1">
    <citation type="submission" date="2023-11" db="EMBL/GenBank/DDBJ databases">
        <title>The genome sequences of three competitors of mushroom-forming fungi.</title>
        <authorList>
            <person name="Beijen E."/>
            <person name="Ohm R.A."/>
        </authorList>
    </citation>
    <scope>NUCLEOTIDE SEQUENCE</scope>
    <source>
        <strain evidence="9">CBS 100526</strain>
    </source>
</reference>
<evidence type="ECO:0000313" key="10">
    <source>
        <dbReference type="Proteomes" id="UP001273209"/>
    </source>
</evidence>
<evidence type="ECO:0000256" key="3">
    <source>
        <dbReference type="ARBA" id="ARBA00022989"/>
    </source>
</evidence>
<feature type="transmembrane region" description="Helical" evidence="7">
    <location>
        <begin position="221"/>
        <end position="241"/>
    </location>
</feature>
<dbReference type="RefSeq" id="XP_062757301.1">
    <property type="nucleotide sequence ID" value="XM_062898129.1"/>
</dbReference>
<dbReference type="InterPro" id="IPR052337">
    <property type="entry name" value="SAT4-like"/>
</dbReference>
<feature type="transmembrane region" description="Helical" evidence="7">
    <location>
        <begin position="261"/>
        <end position="281"/>
    </location>
</feature>
<keyword evidence="3 7" id="KW-1133">Transmembrane helix</keyword>
<dbReference type="EMBL" id="JAWRVG010000011">
    <property type="protein sequence ID" value="KAK4077466.1"/>
    <property type="molecule type" value="Genomic_DNA"/>
</dbReference>
<accession>A0AAE1IFX3</accession>
<keyword evidence="10" id="KW-1185">Reference proteome</keyword>
<feature type="transmembrane region" description="Helical" evidence="7">
    <location>
        <begin position="133"/>
        <end position="155"/>
    </location>
</feature>
<protein>
    <recommendedName>
        <fullName evidence="8">Rhodopsin domain-containing protein</fullName>
    </recommendedName>
</protein>
<dbReference type="PANTHER" id="PTHR33048">
    <property type="entry name" value="PTH11-LIKE INTEGRAL MEMBRANE PROTEIN (AFU_ORTHOLOGUE AFUA_5G11245)"/>
    <property type="match status" value="1"/>
</dbReference>
<dbReference type="Pfam" id="PF20684">
    <property type="entry name" value="Fung_rhodopsin"/>
    <property type="match status" value="1"/>
</dbReference>
<feature type="domain" description="Rhodopsin" evidence="8">
    <location>
        <begin position="38"/>
        <end position="287"/>
    </location>
</feature>
<comment type="subcellular location">
    <subcellularLocation>
        <location evidence="1">Membrane</location>
        <topology evidence="1">Multi-pass membrane protein</topology>
    </subcellularLocation>
</comment>
<evidence type="ECO:0000256" key="1">
    <source>
        <dbReference type="ARBA" id="ARBA00004141"/>
    </source>
</evidence>
<evidence type="ECO:0000259" key="8">
    <source>
        <dbReference type="Pfam" id="PF20684"/>
    </source>
</evidence>
<keyword evidence="4 7" id="KW-0472">Membrane</keyword>
<feature type="transmembrane region" description="Helical" evidence="7">
    <location>
        <begin position="187"/>
        <end position="209"/>
    </location>
</feature>
<feature type="region of interest" description="Disordered" evidence="6">
    <location>
        <begin position="340"/>
        <end position="364"/>
    </location>
</feature>
<dbReference type="AlphaFoldDB" id="A0AAE1IFX3"/>
<gene>
    <name evidence="9" type="ORF">Triagg1_3798</name>
</gene>
<evidence type="ECO:0000256" key="7">
    <source>
        <dbReference type="SAM" id="Phobius"/>
    </source>
</evidence>
<feature type="transmembrane region" description="Helical" evidence="7">
    <location>
        <begin position="54"/>
        <end position="75"/>
    </location>
</feature>
<dbReference type="PANTHER" id="PTHR33048:SF47">
    <property type="entry name" value="INTEGRAL MEMBRANE PROTEIN-RELATED"/>
    <property type="match status" value="1"/>
</dbReference>
<comment type="caution">
    <text evidence="9">The sequence shown here is derived from an EMBL/GenBank/DDBJ whole genome shotgun (WGS) entry which is preliminary data.</text>
</comment>
<name>A0AAE1IFX3_9HYPO</name>
<sequence>MATVPPPPAGINLDESRRASIMVTSIVTWILAVIVVGLRILARRMKNISLWIDDWLIIAALVPSCAHVFGMGVYAVSRGLGKHVWADPPDAQYAWAIGLFIAELGYFVTIACVKWSILAFYWRSFKIRSSVKIPIYILAVIVLLWATAVILVTIFQCQPTSAWWNRFNPTHPLRPDQYGCTVDSVKFFYGNAIPTIVTDVLMLALPLPYITKLQLPRGQKWALAGIFLVGLFVTIVSIVRLHYLLQGNLTSPDITWNFVDIALWSVLEGNVAIFCACLPFLRPVLSRFTFGIFSLSSLPSKKQQPSSGTLRMSLHHRDAPRTWQRDSRFVTATSHSRAYSTTNETDEHPFAHLTDDGSEHSVPVKERSDCPRIELANVSVGGDVVQPSGIVITREFHLQHQDV</sequence>
<evidence type="ECO:0000256" key="6">
    <source>
        <dbReference type="SAM" id="MobiDB-lite"/>
    </source>
</evidence>
<evidence type="ECO:0000256" key="2">
    <source>
        <dbReference type="ARBA" id="ARBA00022692"/>
    </source>
</evidence>
<evidence type="ECO:0000256" key="4">
    <source>
        <dbReference type="ARBA" id="ARBA00023136"/>
    </source>
</evidence>
<feature type="transmembrane region" description="Helical" evidence="7">
    <location>
        <begin position="20"/>
        <end position="42"/>
    </location>
</feature>
<proteinExistence type="inferred from homology"/>
<dbReference type="InterPro" id="IPR049326">
    <property type="entry name" value="Rhodopsin_dom_fungi"/>
</dbReference>
<comment type="similarity">
    <text evidence="5">Belongs to the SAT4 family.</text>
</comment>
<dbReference type="GeneID" id="87918034"/>
<dbReference type="Proteomes" id="UP001273209">
    <property type="component" value="Unassembled WGS sequence"/>
</dbReference>
<evidence type="ECO:0000313" key="9">
    <source>
        <dbReference type="EMBL" id="KAK4077466.1"/>
    </source>
</evidence>
<evidence type="ECO:0000256" key="5">
    <source>
        <dbReference type="ARBA" id="ARBA00038359"/>
    </source>
</evidence>
<dbReference type="GO" id="GO:0016020">
    <property type="term" value="C:membrane"/>
    <property type="evidence" value="ECO:0007669"/>
    <property type="project" value="UniProtKB-SubCell"/>
</dbReference>